<evidence type="ECO:0000256" key="2">
    <source>
        <dbReference type="SAM" id="Phobius"/>
    </source>
</evidence>
<dbReference type="Proteomes" id="UP000887572">
    <property type="component" value="Unplaced"/>
</dbReference>
<evidence type="ECO:0000313" key="4">
    <source>
        <dbReference type="WBParaSite" id="Gr19_v10_g6520.t1"/>
    </source>
</evidence>
<reference evidence="4" key="1">
    <citation type="submission" date="2022-11" db="UniProtKB">
        <authorList>
            <consortium name="WormBaseParasite"/>
        </authorList>
    </citation>
    <scope>IDENTIFICATION</scope>
</reference>
<dbReference type="WBParaSite" id="Gr19_v10_g6520.t1">
    <property type="protein sequence ID" value="Gr19_v10_g6520.t1"/>
    <property type="gene ID" value="Gr19_v10_g6520"/>
</dbReference>
<keyword evidence="2" id="KW-1133">Transmembrane helix</keyword>
<feature type="transmembrane region" description="Helical" evidence="2">
    <location>
        <begin position="174"/>
        <end position="197"/>
    </location>
</feature>
<name>A0A914I3M8_GLORO</name>
<organism evidence="3 4">
    <name type="scientific">Globodera rostochiensis</name>
    <name type="common">Golden nematode worm</name>
    <name type="synonym">Heterodera rostochiensis</name>
    <dbReference type="NCBI Taxonomy" id="31243"/>
    <lineage>
        <taxon>Eukaryota</taxon>
        <taxon>Metazoa</taxon>
        <taxon>Ecdysozoa</taxon>
        <taxon>Nematoda</taxon>
        <taxon>Chromadorea</taxon>
        <taxon>Rhabditida</taxon>
        <taxon>Tylenchina</taxon>
        <taxon>Tylenchomorpha</taxon>
        <taxon>Tylenchoidea</taxon>
        <taxon>Heteroderidae</taxon>
        <taxon>Heteroderinae</taxon>
        <taxon>Globodera</taxon>
    </lineage>
</organism>
<evidence type="ECO:0000313" key="3">
    <source>
        <dbReference type="Proteomes" id="UP000887572"/>
    </source>
</evidence>
<feature type="region of interest" description="Disordered" evidence="1">
    <location>
        <begin position="147"/>
        <end position="169"/>
    </location>
</feature>
<proteinExistence type="predicted"/>
<dbReference type="AlphaFoldDB" id="A0A914I3M8"/>
<keyword evidence="3" id="KW-1185">Reference proteome</keyword>
<sequence>MRPIQIRPITEVQAFGPRLAAMHPHHPWRGEPFAFSCDDLLPKTNSIREQSTDTVLLMSGIACPAVELARSLARNSGNTPVIWMIRSFLQVRKTSGEIRQICIKILKADNVIWHGVVKGCRHSCPIRPYKEHLRTLKTQMSKHLKLAADDDQTTTTNVTNSQSPSGDASSTFSIVPLIILVLILAILMLTGIFWTLIRRAKSGKEKQQSDTNGKAQGGAGHLSSPAGDSTTPMLGHRANGERTDGMAPENGGVTTT</sequence>
<evidence type="ECO:0000256" key="1">
    <source>
        <dbReference type="SAM" id="MobiDB-lite"/>
    </source>
</evidence>
<keyword evidence="2" id="KW-0812">Transmembrane</keyword>
<protein>
    <submittedName>
        <fullName evidence="4">Uncharacterized protein</fullName>
    </submittedName>
</protein>
<accession>A0A914I3M8</accession>
<feature type="compositionally biased region" description="Low complexity" evidence="1">
    <location>
        <begin position="153"/>
        <end position="163"/>
    </location>
</feature>
<keyword evidence="2" id="KW-0472">Membrane</keyword>
<feature type="region of interest" description="Disordered" evidence="1">
    <location>
        <begin position="203"/>
        <end position="256"/>
    </location>
</feature>